<dbReference type="AlphaFoldDB" id="A0A2P5EL63"/>
<accession>A0A2P5EL63</accession>
<dbReference type="InParanoid" id="A0A2P5EL63"/>
<dbReference type="EMBL" id="JXTC01000135">
    <property type="protein sequence ID" value="PON86245.1"/>
    <property type="molecule type" value="Genomic_DNA"/>
</dbReference>
<evidence type="ECO:0000313" key="1">
    <source>
        <dbReference type="EMBL" id="PON86245.1"/>
    </source>
</evidence>
<organism evidence="1 2">
    <name type="scientific">Trema orientale</name>
    <name type="common">Charcoal tree</name>
    <name type="synonym">Celtis orientalis</name>
    <dbReference type="NCBI Taxonomy" id="63057"/>
    <lineage>
        <taxon>Eukaryota</taxon>
        <taxon>Viridiplantae</taxon>
        <taxon>Streptophyta</taxon>
        <taxon>Embryophyta</taxon>
        <taxon>Tracheophyta</taxon>
        <taxon>Spermatophyta</taxon>
        <taxon>Magnoliopsida</taxon>
        <taxon>eudicotyledons</taxon>
        <taxon>Gunneridae</taxon>
        <taxon>Pentapetalae</taxon>
        <taxon>rosids</taxon>
        <taxon>fabids</taxon>
        <taxon>Rosales</taxon>
        <taxon>Cannabaceae</taxon>
        <taxon>Trema</taxon>
    </lineage>
</organism>
<comment type="caution">
    <text evidence="1">The sequence shown here is derived from an EMBL/GenBank/DDBJ whole genome shotgun (WGS) entry which is preliminary data.</text>
</comment>
<gene>
    <name evidence="1" type="ORF">TorRG33x02_179640</name>
</gene>
<proteinExistence type="predicted"/>
<protein>
    <submittedName>
        <fullName evidence="1">Uncharacterized protein</fullName>
    </submittedName>
</protein>
<sequence>MPSLRKGLISLRPHPNGEHDFASYFTFAAAVIESVPLRSQGTIRRDSGRNLVQVEDNSPHVVVSPDHLFVLDEDFEGRGLNSILGEGENLVPLRVHPLLEVFSPSFVVPKFHFHVRIAARGDGAGRKIFGLDDPNIEIKHLLDEIVSARVSLAAHPPSSPVNTATNAATDARPALAEVRVGVFEAVVIASISGRKIMGMIRRRPRNNVVTLVVHCQWHASLSSLDRRHADVELDVLIVLVKQKKEFFSV</sequence>
<dbReference type="Proteomes" id="UP000237000">
    <property type="component" value="Unassembled WGS sequence"/>
</dbReference>
<name>A0A2P5EL63_TREOI</name>
<reference evidence="2" key="1">
    <citation type="submission" date="2016-06" db="EMBL/GenBank/DDBJ databases">
        <title>Parallel loss of symbiosis genes in relatives of nitrogen-fixing non-legume Parasponia.</title>
        <authorList>
            <person name="Van Velzen R."/>
            <person name="Holmer R."/>
            <person name="Bu F."/>
            <person name="Rutten L."/>
            <person name="Van Zeijl A."/>
            <person name="Liu W."/>
            <person name="Santuari L."/>
            <person name="Cao Q."/>
            <person name="Sharma T."/>
            <person name="Shen D."/>
            <person name="Roswanjaya Y."/>
            <person name="Wardhani T."/>
            <person name="Kalhor M.S."/>
            <person name="Jansen J."/>
            <person name="Van den Hoogen J."/>
            <person name="Gungor B."/>
            <person name="Hartog M."/>
            <person name="Hontelez J."/>
            <person name="Verver J."/>
            <person name="Yang W.-C."/>
            <person name="Schijlen E."/>
            <person name="Repin R."/>
            <person name="Schilthuizen M."/>
            <person name="Schranz E."/>
            <person name="Heidstra R."/>
            <person name="Miyata K."/>
            <person name="Fedorova E."/>
            <person name="Kohlen W."/>
            <person name="Bisseling T."/>
            <person name="Smit S."/>
            <person name="Geurts R."/>
        </authorList>
    </citation>
    <scope>NUCLEOTIDE SEQUENCE [LARGE SCALE GENOMIC DNA]</scope>
    <source>
        <strain evidence="2">cv. RG33-2</strain>
    </source>
</reference>
<evidence type="ECO:0000313" key="2">
    <source>
        <dbReference type="Proteomes" id="UP000237000"/>
    </source>
</evidence>
<keyword evidence="2" id="KW-1185">Reference proteome</keyword>
<dbReference type="OrthoDB" id="10314530at2759"/>